<proteinExistence type="predicted"/>
<evidence type="ECO:0000256" key="2">
    <source>
        <dbReference type="ARBA" id="ARBA00022692"/>
    </source>
</evidence>
<keyword evidence="3 5" id="KW-1133">Transmembrane helix</keyword>
<organism evidence="6 7">
    <name type="scientific">Epibacterium ulvae</name>
    <dbReference type="NCBI Taxonomy" id="1156985"/>
    <lineage>
        <taxon>Bacteria</taxon>
        <taxon>Pseudomonadati</taxon>
        <taxon>Pseudomonadota</taxon>
        <taxon>Alphaproteobacteria</taxon>
        <taxon>Rhodobacterales</taxon>
        <taxon>Roseobacteraceae</taxon>
        <taxon>Epibacterium</taxon>
    </lineage>
</organism>
<gene>
    <name evidence="6" type="ORF">SAMN04488118_11748</name>
</gene>
<evidence type="ECO:0000256" key="1">
    <source>
        <dbReference type="ARBA" id="ARBA00004370"/>
    </source>
</evidence>
<dbReference type="OrthoDB" id="9799932at2"/>
<comment type="subcellular location">
    <subcellularLocation>
        <location evidence="1">Membrane</location>
    </subcellularLocation>
</comment>
<dbReference type="EMBL" id="FMWG01000017">
    <property type="protein sequence ID" value="SCZ73520.1"/>
    <property type="molecule type" value="Genomic_DNA"/>
</dbReference>
<feature type="transmembrane region" description="Helical" evidence="5">
    <location>
        <begin position="46"/>
        <end position="63"/>
    </location>
</feature>
<dbReference type="InterPro" id="IPR007792">
    <property type="entry name" value="T4SS_VirB3/TrbD/AvhB"/>
</dbReference>
<evidence type="ECO:0000256" key="5">
    <source>
        <dbReference type="SAM" id="Phobius"/>
    </source>
</evidence>
<keyword evidence="7" id="KW-1185">Reference proteome</keyword>
<reference evidence="6 7" key="1">
    <citation type="submission" date="2016-10" db="EMBL/GenBank/DDBJ databases">
        <authorList>
            <person name="de Groot N.N."/>
        </authorList>
    </citation>
    <scope>NUCLEOTIDE SEQUENCE [LARGE SCALE GENOMIC DNA]</scope>
    <source>
        <strain evidence="6 7">U95</strain>
    </source>
</reference>
<evidence type="ECO:0000256" key="4">
    <source>
        <dbReference type="ARBA" id="ARBA00023136"/>
    </source>
</evidence>
<accession>A0A1G5RI85</accession>
<evidence type="ECO:0000313" key="7">
    <source>
        <dbReference type="Proteomes" id="UP000198767"/>
    </source>
</evidence>
<dbReference type="Proteomes" id="UP000198767">
    <property type="component" value="Unassembled WGS sequence"/>
</dbReference>
<keyword evidence="2 5" id="KW-0812">Transmembrane</keyword>
<dbReference type="GO" id="GO:0016020">
    <property type="term" value="C:membrane"/>
    <property type="evidence" value="ECO:0007669"/>
    <property type="project" value="UniProtKB-SubCell"/>
</dbReference>
<evidence type="ECO:0000256" key="3">
    <source>
        <dbReference type="ARBA" id="ARBA00022989"/>
    </source>
</evidence>
<evidence type="ECO:0000313" key="6">
    <source>
        <dbReference type="EMBL" id="SCZ73520.1"/>
    </source>
</evidence>
<feature type="transmembrane region" description="Helical" evidence="5">
    <location>
        <begin position="21"/>
        <end position="40"/>
    </location>
</feature>
<dbReference type="RefSeq" id="WP_090221104.1">
    <property type="nucleotide sequence ID" value="NZ_FMWG01000017.1"/>
</dbReference>
<name>A0A1G5RI85_9RHOB</name>
<sequence>MEEEKLNQDKLYLALTRPAMIFGVPLEAAFISVFVGGLAMIIGDSIFYLVLTVPLIVISHFIVKRDQNAFRILFRFFDTGAKCRNRSHWGGSSPSPLRLQRAYKIEEID</sequence>
<protein>
    <submittedName>
        <fullName evidence="6">Type IV secretion system protein VirB3</fullName>
    </submittedName>
</protein>
<keyword evidence="4 5" id="KW-0472">Membrane</keyword>
<dbReference type="Pfam" id="PF05101">
    <property type="entry name" value="VirB3"/>
    <property type="match status" value="1"/>
</dbReference>
<dbReference type="AlphaFoldDB" id="A0A1G5RI85"/>
<dbReference type="STRING" id="1156985.SAMN04488118_11748"/>